<evidence type="ECO:0000313" key="2">
    <source>
        <dbReference type="EMBL" id="KPY85150.1"/>
    </source>
</evidence>
<keyword evidence="1" id="KW-1133">Transmembrane helix</keyword>
<keyword evidence="1" id="KW-0812">Transmembrane</keyword>
<dbReference type="PROSITE" id="PS51257">
    <property type="entry name" value="PROKAR_LIPOPROTEIN"/>
    <property type="match status" value="1"/>
</dbReference>
<reference evidence="2 3" key="1">
    <citation type="submission" date="2015-09" db="EMBL/GenBank/DDBJ databases">
        <title>Genome announcement of multiple Pseudomonas syringae strains.</title>
        <authorList>
            <person name="Thakur S."/>
            <person name="Wang P.W."/>
            <person name="Gong Y."/>
            <person name="Weir B.S."/>
            <person name="Guttman D.S."/>
        </authorList>
    </citation>
    <scope>NUCLEOTIDE SEQUENCE [LARGE SCALE GENOMIC DNA]</scope>
    <source>
        <strain evidence="2 3">ICMP4091</strain>
    </source>
</reference>
<sequence length="344" mass="37620">MRYLPGRHGMNHVITVVYYFVFSVLLVGCSSGLTQASAPPAASAGTVTLYFDDGTPQCTFQAASAVHAFPEAPLSDSGLCKYLKGGGHIRLNDLPSATRLWLVNGRPKIGQLPVNPRLCHLSESDAFSWWQLTTIKNPTTTDPSINGGRVRIADLKTLNIGDVVVPGLRLTDHQVYASSTEPDQVNCLIIEISPLSKVEVPSNFAEPAKITLEGANGENHCTLDFKTQNYVFKGNAYCNNDEAIKLELEHAPSASNILLFDDYTCDRNDDGNYFWVYLRTIKEDVSTVNLIDLDDIAATPIGNVVAPGIKLMDRYQKPGESMKKRTSCVQIQVDAPPLPPVKKP</sequence>
<accession>A0A0Q0CBD1</accession>
<organism evidence="2 3">
    <name type="scientific">Pseudomonas syringae pv. tagetis</name>
    <dbReference type="NCBI Taxonomy" id="129140"/>
    <lineage>
        <taxon>Bacteria</taxon>
        <taxon>Pseudomonadati</taxon>
        <taxon>Pseudomonadota</taxon>
        <taxon>Gammaproteobacteria</taxon>
        <taxon>Pseudomonadales</taxon>
        <taxon>Pseudomonadaceae</taxon>
        <taxon>Pseudomonas</taxon>
    </lineage>
</organism>
<dbReference type="PATRIC" id="fig|129140.3.peg.1244"/>
<protein>
    <recommendedName>
        <fullName evidence="4">Lipoprotein</fullName>
    </recommendedName>
</protein>
<dbReference type="Proteomes" id="UP000050474">
    <property type="component" value="Unassembled WGS sequence"/>
</dbReference>
<comment type="caution">
    <text evidence="2">The sequence shown here is derived from an EMBL/GenBank/DDBJ whole genome shotgun (WGS) entry which is preliminary data.</text>
</comment>
<keyword evidence="1" id="KW-0472">Membrane</keyword>
<evidence type="ECO:0000256" key="1">
    <source>
        <dbReference type="SAM" id="Phobius"/>
    </source>
</evidence>
<name>A0A0Q0CBD1_9PSED</name>
<gene>
    <name evidence="2" type="ORF">ALO44_00903</name>
</gene>
<dbReference type="STRING" id="129140.ALO44_00903"/>
<dbReference type="AlphaFoldDB" id="A0A0Q0CBD1"/>
<dbReference type="EMBL" id="LJRM01000119">
    <property type="protein sequence ID" value="KPY85150.1"/>
    <property type="molecule type" value="Genomic_DNA"/>
</dbReference>
<proteinExistence type="predicted"/>
<evidence type="ECO:0000313" key="3">
    <source>
        <dbReference type="Proteomes" id="UP000050474"/>
    </source>
</evidence>
<feature type="transmembrane region" description="Helical" evidence="1">
    <location>
        <begin position="12"/>
        <end position="33"/>
    </location>
</feature>
<evidence type="ECO:0008006" key="4">
    <source>
        <dbReference type="Google" id="ProtNLM"/>
    </source>
</evidence>